<reference evidence="1 2" key="2">
    <citation type="journal article" date="2022" name="Mol. Ecol. Resour.">
        <title>The genomes of chicory, endive, great burdock and yacon provide insights into Asteraceae paleo-polyploidization history and plant inulin production.</title>
        <authorList>
            <person name="Fan W."/>
            <person name="Wang S."/>
            <person name="Wang H."/>
            <person name="Wang A."/>
            <person name="Jiang F."/>
            <person name="Liu H."/>
            <person name="Zhao H."/>
            <person name="Xu D."/>
            <person name="Zhang Y."/>
        </authorList>
    </citation>
    <scope>NUCLEOTIDE SEQUENCE [LARGE SCALE GENOMIC DNA]</scope>
    <source>
        <strain evidence="2">cv. Niubang</strain>
    </source>
</reference>
<protein>
    <submittedName>
        <fullName evidence="1">Uncharacterized protein</fullName>
    </submittedName>
</protein>
<keyword evidence="2" id="KW-1185">Reference proteome</keyword>
<comment type="caution">
    <text evidence="1">The sequence shown here is derived from an EMBL/GenBank/DDBJ whole genome shotgun (WGS) entry which is preliminary data.</text>
</comment>
<sequence>MYFYLENKVIKSRCIVLIAKVHRYFVIVKPLVPFPVPNQPGYHLVMSHAPVNSLGVMLHCGLQQVDHHFHVQRNLLPILLPFE</sequence>
<evidence type="ECO:0000313" key="2">
    <source>
        <dbReference type="Proteomes" id="UP001055879"/>
    </source>
</evidence>
<gene>
    <name evidence="1" type="ORF">L6452_05949</name>
</gene>
<dbReference type="Proteomes" id="UP001055879">
    <property type="component" value="Linkage Group LG02"/>
</dbReference>
<organism evidence="1 2">
    <name type="scientific">Arctium lappa</name>
    <name type="common">Greater burdock</name>
    <name type="synonym">Lappa major</name>
    <dbReference type="NCBI Taxonomy" id="4217"/>
    <lineage>
        <taxon>Eukaryota</taxon>
        <taxon>Viridiplantae</taxon>
        <taxon>Streptophyta</taxon>
        <taxon>Embryophyta</taxon>
        <taxon>Tracheophyta</taxon>
        <taxon>Spermatophyta</taxon>
        <taxon>Magnoliopsida</taxon>
        <taxon>eudicotyledons</taxon>
        <taxon>Gunneridae</taxon>
        <taxon>Pentapetalae</taxon>
        <taxon>asterids</taxon>
        <taxon>campanulids</taxon>
        <taxon>Asterales</taxon>
        <taxon>Asteraceae</taxon>
        <taxon>Carduoideae</taxon>
        <taxon>Cardueae</taxon>
        <taxon>Arctiinae</taxon>
        <taxon>Arctium</taxon>
    </lineage>
</organism>
<evidence type="ECO:0000313" key="1">
    <source>
        <dbReference type="EMBL" id="KAI3758388.1"/>
    </source>
</evidence>
<reference evidence="2" key="1">
    <citation type="journal article" date="2022" name="Mol. Ecol. Resour.">
        <title>The genomes of chicory, endive, great burdock and yacon provide insights into Asteraceae palaeo-polyploidization history and plant inulin production.</title>
        <authorList>
            <person name="Fan W."/>
            <person name="Wang S."/>
            <person name="Wang H."/>
            <person name="Wang A."/>
            <person name="Jiang F."/>
            <person name="Liu H."/>
            <person name="Zhao H."/>
            <person name="Xu D."/>
            <person name="Zhang Y."/>
        </authorList>
    </citation>
    <scope>NUCLEOTIDE SEQUENCE [LARGE SCALE GENOMIC DNA]</scope>
    <source>
        <strain evidence="2">cv. Niubang</strain>
    </source>
</reference>
<name>A0ACB9EIH8_ARCLA</name>
<proteinExistence type="predicted"/>
<accession>A0ACB9EIH8</accession>
<dbReference type="EMBL" id="CM042048">
    <property type="protein sequence ID" value="KAI3758388.1"/>
    <property type="molecule type" value="Genomic_DNA"/>
</dbReference>